<accession>A0A090GSY7</accession>
<gene>
    <name evidence="1" type="ORF">MPL3365_130532</name>
</gene>
<reference evidence="1 2" key="1">
    <citation type="submission" date="2014-08" db="EMBL/GenBank/DDBJ databases">
        <authorList>
            <person name="Moulin Lionel"/>
        </authorList>
    </citation>
    <scope>NUCLEOTIDE SEQUENCE [LARGE SCALE GENOMIC DNA]</scope>
</reference>
<name>A0A090GSY7_MESPL</name>
<evidence type="ECO:0000313" key="1">
    <source>
        <dbReference type="EMBL" id="CDX51567.1"/>
    </source>
</evidence>
<dbReference type="Proteomes" id="UP000046122">
    <property type="component" value="Unassembled WGS sequence"/>
</dbReference>
<proteinExistence type="predicted"/>
<dbReference type="AlphaFoldDB" id="A0A090GSY7"/>
<organism evidence="1 2">
    <name type="scientific">Mesorhizobium plurifarium</name>
    <dbReference type="NCBI Taxonomy" id="69974"/>
    <lineage>
        <taxon>Bacteria</taxon>
        <taxon>Pseudomonadati</taxon>
        <taxon>Pseudomonadota</taxon>
        <taxon>Alphaproteobacteria</taxon>
        <taxon>Hyphomicrobiales</taxon>
        <taxon>Phyllobacteriaceae</taxon>
        <taxon>Mesorhizobium</taxon>
    </lineage>
</organism>
<protein>
    <submittedName>
        <fullName evidence="1">Uncharacterized protein</fullName>
    </submittedName>
</protein>
<evidence type="ECO:0000313" key="2">
    <source>
        <dbReference type="Proteomes" id="UP000046122"/>
    </source>
</evidence>
<sequence>MRCIETEVFCKKYYLLQYLNVKICYQDLVIYYLAKRQNLH</sequence>
<dbReference type="EMBL" id="CCNE01000005">
    <property type="protein sequence ID" value="CDX51567.1"/>
    <property type="molecule type" value="Genomic_DNA"/>
</dbReference>